<dbReference type="GO" id="GO:0006355">
    <property type="term" value="P:regulation of DNA-templated transcription"/>
    <property type="evidence" value="ECO:0007669"/>
    <property type="project" value="InterPro"/>
</dbReference>
<proteinExistence type="inferred from homology"/>
<dbReference type="Gene3D" id="2.30.30.40">
    <property type="entry name" value="SH3 Domains"/>
    <property type="match status" value="2"/>
</dbReference>
<feature type="region of interest" description="Disordered" evidence="11">
    <location>
        <begin position="284"/>
        <end position="319"/>
    </location>
</feature>
<comment type="subcellular location">
    <subcellularLocation>
        <location evidence="1">Cell membrane</location>
        <topology evidence="1">Multi-pass membrane protein</topology>
    </subcellularLocation>
</comment>
<evidence type="ECO:0000256" key="8">
    <source>
        <dbReference type="ARBA" id="ARBA00023016"/>
    </source>
</evidence>
<evidence type="ECO:0000256" key="9">
    <source>
        <dbReference type="ARBA" id="ARBA00023136"/>
    </source>
</evidence>
<dbReference type="Proteomes" id="UP000184330">
    <property type="component" value="Unassembled WGS sequence"/>
</dbReference>
<evidence type="ECO:0000256" key="6">
    <source>
        <dbReference type="ARBA" id="ARBA00022692"/>
    </source>
</evidence>
<feature type="domain" description="SH3" evidence="12">
    <location>
        <begin position="399"/>
        <end position="458"/>
    </location>
</feature>
<name>A0A1L7XLY4_9HELO</name>
<accession>A0A1L7XLY4</accession>
<evidence type="ECO:0000313" key="13">
    <source>
        <dbReference type="EMBL" id="CZR65957.1"/>
    </source>
</evidence>
<keyword evidence="6" id="KW-0812">Transmembrane</keyword>
<dbReference type="FunFam" id="2.30.30.40:FF:000213">
    <property type="entry name" value="High osmolarity signaling protein SHO1"/>
    <property type="match status" value="2"/>
</dbReference>
<dbReference type="PRINTS" id="PR00452">
    <property type="entry name" value="SH3DOMAIN"/>
</dbReference>
<comment type="subunit">
    <text evidence="3">Forms homooligomers.</text>
</comment>
<evidence type="ECO:0000256" key="4">
    <source>
        <dbReference type="ARBA" id="ARBA00022443"/>
    </source>
</evidence>
<dbReference type="InterPro" id="IPR001452">
    <property type="entry name" value="SH3_domain"/>
</dbReference>
<evidence type="ECO:0000256" key="2">
    <source>
        <dbReference type="ARBA" id="ARBA00009739"/>
    </source>
</evidence>
<evidence type="ECO:0000256" key="10">
    <source>
        <dbReference type="PROSITE-ProRule" id="PRU00192"/>
    </source>
</evidence>
<dbReference type="InterPro" id="IPR035522">
    <property type="entry name" value="Sho1_SH3"/>
</dbReference>
<dbReference type="SMART" id="SM00326">
    <property type="entry name" value="SH3"/>
    <property type="match status" value="2"/>
</dbReference>
<keyword evidence="5" id="KW-1003">Cell membrane</keyword>
<evidence type="ECO:0000256" key="1">
    <source>
        <dbReference type="ARBA" id="ARBA00004651"/>
    </source>
</evidence>
<dbReference type="GO" id="GO:0005886">
    <property type="term" value="C:plasma membrane"/>
    <property type="evidence" value="ECO:0007669"/>
    <property type="project" value="UniProtKB-SubCell"/>
</dbReference>
<dbReference type="GO" id="GO:0007232">
    <property type="term" value="P:osmosensory signaling pathway via Sho1 osmosensor"/>
    <property type="evidence" value="ECO:0007669"/>
    <property type="project" value="UniProtKB-ARBA"/>
</dbReference>
<dbReference type="EMBL" id="FJOG01000034">
    <property type="protein sequence ID" value="CZR65957.1"/>
    <property type="molecule type" value="Genomic_DNA"/>
</dbReference>
<dbReference type="PANTHER" id="PTHR36167">
    <property type="entry name" value="C2H2 FINGER DOMAIN TRANSCRIPTION FACTOR (EUROFUNG)-RELATED"/>
    <property type="match status" value="1"/>
</dbReference>
<sequence length="458" mass="50423">MAELAAIGTVGSIAASGAKLAVLLYNFSTTVAGAKKEVVSVAESISVFCTVLKLLGSTLEKQDSARFSMSALSTVYEILGHCRKQFDEILAVVNNLKREREGGRQAGDGGEGAEKVEIQVDALARVKWAFKRGEVRRMQRDLDSMKLTLGIMLQALEFRKISVEKQYSASRKATELEETQCVAESLLAAQNANEEELALLEEEMDDMGASSSVSQTHSWRASAYLGDPIDSITTTDPRRQFQNLVHMWAENGESSTSITEGKLFQSRFNSKDNKRGTVQVEYIAPRSQTQRGETNNKAAAPAASKLAGSEPMSTEPIGGELVQPTEFTYRARAMYSYEANPKDPNEISFSKNEILEVADVTGRWWQAKRENGDTGIAPSNYLCNLSITTGEEVTPIEIEYSYRAKAIYSYLANPDDPNEISFSKNEILQVTDVTGKWWQAKRENGDTGIAPGNYLLVL</sequence>
<evidence type="ECO:0000256" key="3">
    <source>
        <dbReference type="ARBA" id="ARBA00011175"/>
    </source>
</evidence>
<evidence type="ECO:0000259" key="12">
    <source>
        <dbReference type="PROSITE" id="PS50002"/>
    </source>
</evidence>
<evidence type="ECO:0000256" key="7">
    <source>
        <dbReference type="ARBA" id="ARBA00022989"/>
    </source>
</evidence>
<dbReference type="SUPFAM" id="SSF50044">
    <property type="entry name" value="SH3-domain"/>
    <property type="match status" value="2"/>
</dbReference>
<reference evidence="13 14" key="1">
    <citation type="submission" date="2016-03" db="EMBL/GenBank/DDBJ databases">
        <authorList>
            <person name="Ploux O."/>
        </authorList>
    </citation>
    <scope>NUCLEOTIDE SEQUENCE [LARGE SCALE GENOMIC DNA]</scope>
    <source>
        <strain evidence="13 14">UAMH 11012</strain>
    </source>
</reference>
<dbReference type="InterPro" id="IPR036028">
    <property type="entry name" value="SH3-like_dom_sf"/>
</dbReference>
<keyword evidence="4 10" id="KW-0728">SH3 domain</keyword>
<dbReference type="PANTHER" id="PTHR36167:SF4">
    <property type="entry name" value="FUNGAL N-TERMINAL DOMAIN-CONTAINING PROTEIN"/>
    <property type="match status" value="1"/>
</dbReference>
<keyword evidence="14" id="KW-1185">Reference proteome</keyword>
<organism evidence="13 14">
    <name type="scientific">Phialocephala subalpina</name>
    <dbReference type="NCBI Taxonomy" id="576137"/>
    <lineage>
        <taxon>Eukaryota</taxon>
        <taxon>Fungi</taxon>
        <taxon>Dikarya</taxon>
        <taxon>Ascomycota</taxon>
        <taxon>Pezizomycotina</taxon>
        <taxon>Leotiomycetes</taxon>
        <taxon>Helotiales</taxon>
        <taxon>Mollisiaceae</taxon>
        <taxon>Phialocephala</taxon>
        <taxon>Phialocephala fortinii species complex</taxon>
    </lineage>
</organism>
<dbReference type="OrthoDB" id="5983572at2759"/>
<dbReference type="InterPro" id="IPR039327">
    <property type="entry name" value="CON7-like"/>
</dbReference>
<dbReference type="Pfam" id="PF00018">
    <property type="entry name" value="SH3_1"/>
    <property type="match status" value="2"/>
</dbReference>
<dbReference type="AlphaFoldDB" id="A0A1L7XLY4"/>
<evidence type="ECO:0000256" key="5">
    <source>
        <dbReference type="ARBA" id="ARBA00022475"/>
    </source>
</evidence>
<comment type="similarity">
    <text evidence="2">Belongs to the SHO1 family.</text>
</comment>
<dbReference type="PROSITE" id="PS50002">
    <property type="entry name" value="SH3"/>
    <property type="match status" value="2"/>
</dbReference>
<feature type="domain" description="SH3" evidence="12">
    <location>
        <begin position="326"/>
        <end position="387"/>
    </location>
</feature>
<evidence type="ECO:0000313" key="14">
    <source>
        <dbReference type="Proteomes" id="UP000184330"/>
    </source>
</evidence>
<keyword evidence="7" id="KW-1133">Transmembrane helix</keyword>
<keyword evidence="8" id="KW-0346">Stress response</keyword>
<gene>
    <name evidence="13" type="ORF">PAC_15857</name>
</gene>
<protein>
    <recommendedName>
        <fullName evidence="12">SH3 domain-containing protein</fullName>
    </recommendedName>
</protein>
<feature type="compositionally biased region" description="Polar residues" evidence="11">
    <location>
        <begin position="286"/>
        <end position="297"/>
    </location>
</feature>
<dbReference type="CDD" id="cd11855">
    <property type="entry name" value="SH3_Sho1p"/>
    <property type="match status" value="2"/>
</dbReference>
<keyword evidence="9" id="KW-0472">Membrane</keyword>
<evidence type="ECO:0000256" key="11">
    <source>
        <dbReference type="SAM" id="MobiDB-lite"/>
    </source>
</evidence>
<dbReference type="STRING" id="576137.A0A1L7XLY4"/>